<dbReference type="AlphaFoldDB" id="A0A6M8UGT3"/>
<dbReference type="RefSeq" id="WP_173633048.1">
    <property type="nucleotide sequence ID" value="NZ_CP054212.1"/>
</dbReference>
<sequence>MQKHYPFFQNIIPDDCLLNLANHHLNQVLSRYSKVLAFRMDFSYQKGSNRYIRNSTLQIQDDLRELMNAMIAKPAICGCFWVLEWTRGGAVHAHAIFYIEGQKHKKSFPFMLEAESAWEDITRSEGKIRWCHAESYHKDNINTIVDHRNDADVESLRRIVSYLTKEDQKYGNPIWGCNEVPPPARQGRPRK</sequence>
<accession>A0A6M8UGT3</accession>
<dbReference type="EMBL" id="CP054212">
    <property type="protein sequence ID" value="QKJ86002.1"/>
    <property type="molecule type" value="Genomic_DNA"/>
</dbReference>
<evidence type="ECO:0000313" key="2">
    <source>
        <dbReference type="Proteomes" id="UP000505325"/>
    </source>
</evidence>
<gene>
    <name evidence="1" type="ORF">PMPD1_1034</name>
</gene>
<name>A0A6M8UGT3_9GAMM</name>
<evidence type="ECO:0000313" key="1">
    <source>
        <dbReference type="EMBL" id="QKJ86002.1"/>
    </source>
</evidence>
<organism evidence="1 2">
    <name type="scientific">Paramixta manurensis</name>
    <dbReference type="NCBI Taxonomy" id="2740817"/>
    <lineage>
        <taxon>Bacteria</taxon>
        <taxon>Pseudomonadati</taxon>
        <taxon>Pseudomonadota</taxon>
        <taxon>Gammaproteobacteria</taxon>
        <taxon>Enterobacterales</taxon>
        <taxon>Erwiniaceae</taxon>
        <taxon>Paramixta</taxon>
    </lineage>
</organism>
<dbReference type="KEGG" id="pmak:PMPD1_1034"/>
<keyword evidence="2" id="KW-1185">Reference proteome</keyword>
<protein>
    <submittedName>
        <fullName evidence="1">Inovirus Gp2 family protein</fullName>
    </submittedName>
</protein>
<proteinExistence type="predicted"/>
<reference evidence="1 2" key="1">
    <citation type="submission" date="2020-06" db="EMBL/GenBank/DDBJ databases">
        <title>Genome sequence of Paramixta manurensis strain PD-1.</title>
        <authorList>
            <person name="Lee C.W."/>
            <person name="Kim J."/>
        </authorList>
    </citation>
    <scope>NUCLEOTIDE SEQUENCE [LARGE SCALE GENOMIC DNA]</scope>
    <source>
        <strain evidence="1 2">PD-1</strain>
    </source>
</reference>
<dbReference type="Proteomes" id="UP000505325">
    <property type="component" value="Chromosome"/>
</dbReference>